<dbReference type="Proteomes" id="UP001174909">
    <property type="component" value="Unassembled WGS sequence"/>
</dbReference>
<evidence type="ECO:0000313" key="3">
    <source>
        <dbReference type="Proteomes" id="UP001174909"/>
    </source>
</evidence>
<sequence length="116" mass="13116">MLYYFKQATDDDLIGSIPLGDDDLRIRAVIDPKAPPNCFEIFKIDGVIKAWKKDSDGKPVPGNHDVYRLQAGSEEERDQWIQSISATISQGTVYDAFQQRKRRITSVQGLDLPGFE</sequence>
<dbReference type="Gene3D" id="2.30.29.30">
    <property type="entry name" value="Pleckstrin-homology domain (PH domain)/Phosphotyrosine-binding domain (PTB)"/>
    <property type="match status" value="1"/>
</dbReference>
<name>A0AA35RWB7_GEOBA</name>
<reference evidence="2" key="1">
    <citation type="submission" date="2023-03" db="EMBL/GenBank/DDBJ databases">
        <authorList>
            <person name="Steffen K."/>
            <person name="Cardenas P."/>
        </authorList>
    </citation>
    <scope>NUCLEOTIDE SEQUENCE</scope>
</reference>
<dbReference type="Pfam" id="PF00169">
    <property type="entry name" value="PH"/>
    <property type="match status" value="1"/>
</dbReference>
<dbReference type="InterPro" id="IPR011993">
    <property type="entry name" value="PH-like_dom_sf"/>
</dbReference>
<organism evidence="2 3">
    <name type="scientific">Geodia barretti</name>
    <name type="common">Barrett's horny sponge</name>
    <dbReference type="NCBI Taxonomy" id="519541"/>
    <lineage>
        <taxon>Eukaryota</taxon>
        <taxon>Metazoa</taxon>
        <taxon>Porifera</taxon>
        <taxon>Demospongiae</taxon>
        <taxon>Heteroscleromorpha</taxon>
        <taxon>Tetractinellida</taxon>
        <taxon>Astrophorina</taxon>
        <taxon>Geodiidae</taxon>
        <taxon>Geodia</taxon>
    </lineage>
</organism>
<keyword evidence="3" id="KW-1185">Reference proteome</keyword>
<gene>
    <name evidence="2" type="ORF">GBAR_LOCUS11424</name>
</gene>
<dbReference type="AlphaFoldDB" id="A0AA35RWB7"/>
<dbReference type="InterPro" id="IPR001849">
    <property type="entry name" value="PH_domain"/>
</dbReference>
<dbReference type="SUPFAM" id="SSF50729">
    <property type="entry name" value="PH domain-like"/>
    <property type="match status" value="1"/>
</dbReference>
<protein>
    <submittedName>
        <fullName evidence="2">Cytohesin-3</fullName>
    </submittedName>
</protein>
<dbReference type="EMBL" id="CASHTH010001713">
    <property type="protein sequence ID" value="CAI8018928.1"/>
    <property type="molecule type" value="Genomic_DNA"/>
</dbReference>
<feature type="domain" description="PH" evidence="1">
    <location>
        <begin position="1"/>
        <end position="89"/>
    </location>
</feature>
<comment type="caution">
    <text evidence="2">The sequence shown here is derived from an EMBL/GenBank/DDBJ whole genome shotgun (WGS) entry which is preliminary data.</text>
</comment>
<accession>A0AA35RWB7</accession>
<dbReference type="PROSITE" id="PS50003">
    <property type="entry name" value="PH_DOMAIN"/>
    <property type="match status" value="1"/>
</dbReference>
<evidence type="ECO:0000313" key="2">
    <source>
        <dbReference type="EMBL" id="CAI8018928.1"/>
    </source>
</evidence>
<proteinExistence type="predicted"/>
<evidence type="ECO:0000259" key="1">
    <source>
        <dbReference type="PROSITE" id="PS50003"/>
    </source>
</evidence>